<dbReference type="SUPFAM" id="SSF56281">
    <property type="entry name" value="Metallo-hydrolase/oxidoreductase"/>
    <property type="match status" value="1"/>
</dbReference>
<dbReference type="STRING" id="453582.SAMN05421580_10381"/>
<evidence type="ECO:0000256" key="2">
    <source>
        <dbReference type="ARBA" id="ARBA00022723"/>
    </source>
</evidence>
<dbReference type="PROSITE" id="PS51318">
    <property type="entry name" value="TAT"/>
    <property type="match status" value="1"/>
</dbReference>
<evidence type="ECO:0000259" key="6">
    <source>
        <dbReference type="SMART" id="SM00849"/>
    </source>
</evidence>
<dbReference type="InterPro" id="IPR006311">
    <property type="entry name" value="TAT_signal"/>
</dbReference>
<dbReference type="CDD" id="cd07720">
    <property type="entry name" value="OPHC2-like_MBL-fold"/>
    <property type="match status" value="1"/>
</dbReference>
<dbReference type="GO" id="GO:0016787">
    <property type="term" value="F:hydrolase activity"/>
    <property type="evidence" value="ECO:0007669"/>
    <property type="project" value="UniProtKB-KW"/>
</dbReference>
<evidence type="ECO:0000256" key="4">
    <source>
        <dbReference type="ARBA" id="ARBA00022833"/>
    </source>
</evidence>
<protein>
    <submittedName>
        <fullName evidence="7">Glyoxylase, beta-lactamase superfamily II</fullName>
    </submittedName>
</protein>
<accession>A0A1N7KW58</accession>
<proteinExistence type="inferred from homology"/>
<evidence type="ECO:0000256" key="3">
    <source>
        <dbReference type="ARBA" id="ARBA00022801"/>
    </source>
</evidence>
<dbReference type="InterPro" id="IPR001279">
    <property type="entry name" value="Metallo-B-lactamas"/>
</dbReference>
<evidence type="ECO:0000256" key="5">
    <source>
        <dbReference type="SAM" id="SignalP"/>
    </source>
</evidence>
<organism evidence="7 8">
    <name type="scientific">Rhodobacter aestuarii</name>
    <dbReference type="NCBI Taxonomy" id="453582"/>
    <lineage>
        <taxon>Bacteria</taxon>
        <taxon>Pseudomonadati</taxon>
        <taxon>Pseudomonadota</taxon>
        <taxon>Alphaproteobacteria</taxon>
        <taxon>Rhodobacterales</taxon>
        <taxon>Rhodobacter group</taxon>
        <taxon>Rhodobacter</taxon>
    </lineage>
</organism>
<name>A0A1N7KW58_9RHOB</name>
<evidence type="ECO:0000256" key="1">
    <source>
        <dbReference type="ARBA" id="ARBA00007749"/>
    </source>
</evidence>
<dbReference type="RefSeq" id="WP_076484100.1">
    <property type="nucleotide sequence ID" value="NZ_FTOG01000003.1"/>
</dbReference>
<keyword evidence="5" id="KW-0732">Signal</keyword>
<dbReference type="InterPro" id="IPR036866">
    <property type="entry name" value="RibonucZ/Hydroxyglut_hydro"/>
</dbReference>
<dbReference type="GO" id="GO:0046872">
    <property type="term" value="F:metal ion binding"/>
    <property type="evidence" value="ECO:0007669"/>
    <property type="project" value="UniProtKB-KW"/>
</dbReference>
<feature type="chain" id="PRO_5009943203" evidence="5">
    <location>
        <begin position="29"/>
        <end position="306"/>
    </location>
</feature>
<sequence length="306" mass="32330">MTTLTRRATLIAAATGLATPALISGASAQTVPSETPPRAPYRRLKLGEFTLTTLLAGTRPMTEPQTIFGLNATAEEFAALSAQAFIPADASLNGFTPTLVETGSEVVLFDTGLAPEGITAALSAAGVAPETVTLVVLTHMHGDHIGGLSDGTTLTFPNARYATGKVEYDYWAGAGNAGFDAKVRPLADQMTFLADGDSPAEGLTAIFAPGHTPGHMAFRIDSAGQSLILTADTANHYVWSLQRPDWEVKYDMDAPQAAATRHKLLGMIAAERLPFIGYHMPFPGVGFLEAKGEGFRFVPASYQFDL</sequence>
<dbReference type="Proteomes" id="UP000186221">
    <property type="component" value="Unassembled WGS sequence"/>
</dbReference>
<dbReference type="AlphaFoldDB" id="A0A1N7KW58"/>
<keyword evidence="3" id="KW-0378">Hydrolase</keyword>
<evidence type="ECO:0000313" key="7">
    <source>
        <dbReference type="EMBL" id="SIS65804.1"/>
    </source>
</evidence>
<gene>
    <name evidence="7" type="ORF">SAMN05421580_10381</name>
</gene>
<dbReference type="SMART" id="SM00849">
    <property type="entry name" value="Lactamase_B"/>
    <property type="match status" value="1"/>
</dbReference>
<keyword evidence="2" id="KW-0479">Metal-binding</keyword>
<dbReference type="Gene3D" id="3.60.15.10">
    <property type="entry name" value="Ribonuclease Z/Hydroxyacylglutathione hydrolase-like"/>
    <property type="match status" value="1"/>
</dbReference>
<reference evidence="8" key="1">
    <citation type="submission" date="2017-01" db="EMBL/GenBank/DDBJ databases">
        <authorList>
            <person name="Varghese N."/>
            <person name="Submissions S."/>
        </authorList>
    </citation>
    <scope>NUCLEOTIDE SEQUENCE [LARGE SCALE GENOMIC DNA]</scope>
    <source>
        <strain evidence="8">DSM 19945</strain>
    </source>
</reference>
<dbReference type="PANTHER" id="PTHR42978:SF6">
    <property type="entry name" value="QUORUM-QUENCHING LACTONASE YTNP-RELATED"/>
    <property type="match status" value="1"/>
</dbReference>
<evidence type="ECO:0000313" key="8">
    <source>
        <dbReference type="Proteomes" id="UP000186221"/>
    </source>
</evidence>
<dbReference type="EMBL" id="FTOG01000003">
    <property type="protein sequence ID" value="SIS65804.1"/>
    <property type="molecule type" value="Genomic_DNA"/>
</dbReference>
<feature type="signal peptide" evidence="5">
    <location>
        <begin position="1"/>
        <end position="28"/>
    </location>
</feature>
<dbReference type="PANTHER" id="PTHR42978">
    <property type="entry name" value="QUORUM-QUENCHING LACTONASE YTNP-RELATED-RELATED"/>
    <property type="match status" value="1"/>
</dbReference>
<feature type="domain" description="Metallo-beta-lactamase" evidence="6">
    <location>
        <begin position="94"/>
        <end position="279"/>
    </location>
</feature>
<comment type="similarity">
    <text evidence="1">Belongs to the metallo-beta-lactamase superfamily.</text>
</comment>
<dbReference type="Pfam" id="PF00753">
    <property type="entry name" value="Lactamase_B"/>
    <property type="match status" value="1"/>
</dbReference>
<keyword evidence="4" id="KW-0862">Zinc</keyword>
<keyword evidence="8" id="KW-1185">Reference proteome</keyword>
<dbReference type="InterPro" id="IPR051013">
    <property type="entry name" value="MBL_superfamily_lactonases"/>
</dbReference>
<dbReference type="OrthoDB" id="9773738at2"/>